<dbReference type="Gramene" id="PGSC0003DMT400020237">
    <property type="protein sequence ID" value="PGSC0003DMT400020237"/>
    <property type="gene ID" value="PGSC0003DMG400007824"/>
</dbReference>
<dbReference type="AlphaFoldDB" id="M1AD57"/>
<sequence>MKALAFVGSSFKNSKAYIRFDSFRPSISITACRRAGVSMVYLLYSIVSARCQMLDIITNIVSCNISERRVCVAVWPSG</sequence>
<name>M1AD57_SOLTU</name>
<dbReference type="HOGENOM" id="CLU_2626758_0_0_1"/>
<proteinExistence type="predicted"/>
<keyword evidence="2" id="KW-1185">Reference proteome</keyword>
<dbReference type="InParanoid" id="M1AD57"/>
<dbReference type="PaxDb" id="4113-PGSC0003DMT400020237"/>
<dbReference type="EnsemblPlants" id="PGSC0003DMT400020237">
    <property type="protein sequence ID" value="PGSC0003DMT400020237"/>
    <property type="gene ID" value="PGSC0003DMG400007824"/>
</dbReference>
<evidence type="ECO:0000313" key="2">
    <source>
        <dbReference type="Proteomes" id="UP000011115"/>
    </source>
</evidence>
<reference evidence="2" key="1">
    <citation type="journal article" date="2011" name="Nature">
        <title>Genome sequence and analysis of the tuber crop potato.</title>
        <authorList>
            <consortium name="The Potato Genome Sequencing Consortium"/>
        </authorList>
    </citation>
    <scope>NUCLEOTIDE SEQUENCE [LARGE SCALE GENOMIC DNA]</scope>
    <source>
        <strain evidence="2">cv. DM1-3 516 R44</strain>
    </source>
</reference>
<dbReference type="Proteomes" id="UP000011115">
    <property type="component" value="Unassembled WGS sequence"/>
</dbReference>
<protein>
    <submittedName>
        <fullName evidence="1">Uncharacterized protein</fullName>
    </submittedName>
</protein>
<accession>M1AD57</accession>
<reference evidence="1" key="2">
    <citation type="submission" date="2015-06" db="UniProtKB">
        <authorList>
            <consortium name="EnsemblPlants"/>
        </authorList>
    </citation>
    <scope>IDENTIFICATION</scope>
    <source>
        <strain evidence="1">DM1-3 516 R44</strain>
    </source>
</reference>
<evidence type="ECO:0000313" key="1">
    <source>
        <dbReference type="EnsemblPlants" id="PGSC0003DMT400020237"/>
    </source>
</evidence>
<organism evidence="1 2">
    <name type="scientific">Solanum tuberosum</name>
    <name type="common">Potato</name>
    <dbReference type="NCBI Taxonomy" id="4113"/>
    <lineage>
        <taxon>Eukaryota</taxon>
        <taxon>Viridiplantae</taxon>
        <taxon>Streptophyta</taxon>
        <taxon>Embryophyta</taxon>
        <taxon>Tracheophyta</taxon>
        <taxon>Spermatophyta</taxon>
        <taxon>Magnoliopsida</taxon>
        <taxon>eudicotyledons</taxon>
        <taxon>Gunneridae</taxon>
        <taxon>Pentapetalae</taxon>
        <taxon>asterids</taxon>
        <taxon>lamiids</taxon>
        <taxon>Solanales</taxon>
        <taxon>Solanaceae</taxon>
        <taxon>Solanoideae</taxon>
        <taxon>Solaneae</taxon>
        <taxon>Solanum</taxon>
    </lineage>
</organism>